<proteinExistence type="predicted"/>
<evidence type="ECO:0000313" key="1">
    <source>
        <dbReference type="EMBL" id="KKL14005.1"/>
    </source>
</evidence>
<dbReference type="SUPFAM" id="SSF53756">
    <property type="entry name" value="UDP-Glycosyltransferase/glycogen phosphorylase"/>
    <property type="match status" value="1"/>
</dbReference>
<accession>A0A0F9AX31</accession>
<evidence type="ECO:0008006" key="2">
    <source>
        <dbReference type="Google" id="ProtNLM"/>
    </source>
</evidence>
<comment type="caution">
    <text evidence="1">The sequence shown here is derived from an EMBL/GenBank/DDBJ whole genome shotgun (WGS) entry which is preliminary data.</text>
</comment>
<name>A0A0F9AX31_9ZZZZ</name>
<sequence>MNILLTCQNLVERAGSKQYCHALAAAWRNQHEVTVAAWGPADGPMGQDMKEVAHKVVHIDNLEGSFDLGIVSPSVCFERAAECCDTIINVSHGIVELEAPVKGADHYVYISEEAERHWRHARHLMGDGWRDSVIRNPIDLSRYYPVEPPRKRVECIAHFSNYDELPGLAEVCKSRHIRFHRIKHQPYPVVLEQLNDADLVFAVGRSALEAMACGREVAFCDNRNYYDVDGAALADGLASEVYRHARFNNCSGRWAGHQWGPRTYIAGAIDLYNEDAAWANRGLVVGSHDHHRIANKLLRTVGLEEVGNVA</sequence>
<gene>
    <name evidence="1" type="ORF">LCGC14_2520080</name>
</gene>
<reference evidence="1" key="1">
    <citation type="journal article" date="2015" name="Nature">
        <title>Complex archaea that bridge the gap between prokaryotes and eukaryotes.</title>
        <authorList>
            <person name="Spang A."/>
            <person name="Saw J.H."/>
            <person name="Jorgensen S.L."/>
            <person name="Zaremba-Niedzwiedzka K."/>
            <person name="Martijn J."/>
            <person name="Lind A.E."/>
            <person name="van Eijk R."/>
            <person name="Schleper C."/>
            <person name="Guy L."/>
            <person name="Ettema T.J."/>
        </authorList>
    </citation>
    <scope>NUCLEOTIDE SEQUENCE</scope>
</reference>
<protein>
    <recommendedName>
        <fullName evidence="2">Glycosyltransferase subfamily 4-like N-terminal domain-containing protein</fullName>
    </recommendedName>
</protein>
<dbReference type="EMBL" id="LAZR01040631">
    <property type="protein sequence ID" value="KKL14005.1"/>
    <property type="molecule type" value="Genomic_DNA"/>
</dbReference>
<organism evidence="1">
    <name type="scientific">marine sediment metagenome</name>
    <dbReference type="NCBI Taxonomy" id="412755"/>
    <lineage>
        <taxon>unclassified sequences</taxon>
        <taxon>metagenomes</taxon>
        <taxon>ecological metagenomes</taxon>
    </lineage>
</organism>
<dbReference type="AlphaFoldDB" id="A0A0F9AX31"/>